<comment type="cofactor">
    <cofactor evidence="1">
        <name>Mn(2+)</name>
        <dbReference type="ChEBI" id="CHEBI:29035"/>
    </cofactor>
</comment>
<dbReference type="RefSeq" id="WP_113607434.1">
    <property type="nucleotide sequence ID" value="NZ_POAF01000005.1"/>
</dbReference>
<organism evidence="11 12">
    <name type="scientific">Glutamicibacter soli</name>
    <dbReference type="NCBI Taxonomy" id="453836"/>
    <lineage>
        <taxon>Bacteria</taxon>
        <taxon>Bacillati</taxon>
        <taxon>Actinomycetota</taxon>
        <taxon>Actinomycetes</taxon>
        <taxon>Micrococcales</taxon>
        <taxon>Micrococcaceae</taxon>
        <taxon>Glutamicibacter</taxon>
    </lineage>
</organism>
<evidence type="ECO:0000256" key="5">
    <source>
        <dbReference type="ARBA" id="ARBA00022763"/>
    </source>
</evidence>
<sequence>MMSTRATTTHPWAWPLVLLAGILIGLLGWLPWLGAGWVPKLQAFALWMLVLPAAACLVALLRRRWVLAALLLGCLLSGVAASFNPAMPCSTAGASGESLTVMSFNTLKAGAEPDELAEAIRQRDPDILVLVETSEPLHAALAQRGAMNDLGYRTAQAPAGGERDTVIFSRYRLTERTEELSAKDTGWYSLPVAEVQTPQGPVTVAGIHIYPPLNNAARWAQGLAALEDWAQSHRGGPVILAGDFNSVRAHPQYRSATAGFLESSGRWPDVSWPAGRRFPPLVEIDHILASQAHVADFQTQSIGGSDHLGVVAELMVDP</sequence>
<dbReference type="InterPro" id="IPR051547">
    <property type="entry name" value="TDP2-like"/>
</dbReference>
<proteinExistence type="predicted"/>
<keyword evidence="9" id="KW-0472">Membrane</keyword>
<evidence type="ECO:0000256" key="6">
    <source>
        <dbReference type="ARBA" id="ARBA00022801"/>
    </source>
</evidence>
<dbReference type="GO" id="GO:0006281">
    <property type="term" value="P:DNA repair"/>
    <property type="evidence" value="ECO:0007669"/>
    <property type="project" value="UniProtKB-KW"/>
</dbReference>
<name>A0A365YEL3_9MICC</name>
<feature type="transmembrane region" description="Helical" evidence="9">
    <location>
        <begin position="44"/>
        <end position="61"/>
    </location>
</feature>
<feature type="domain" description="Endonuclease/exonuclease/phosphatase" evidence="10">
    <location>
        <begin position="102"/>
        <end position="307"/>
    </location>
</feature>
<feature type="transmembrane region" description="Helical" evidence="9">
    <location>
        <begin position="12"/>
        <end position="32"/>
    </location>
</feature>
<dbReference type="PANTHER" id="PTHR15822:SF4">
    <property type="entry name" value="TYROSYL-DNA PHOSPHODIESTERASE 2"/>
    <property type="match status" value="1"/>
</dbReference>
<comment type="cofactor">
    <cofactor evidence="2">
        <name>Mg(2+)</name>
        <dbReference type="ChEBI" id="CHEBI:18420"/>
    </cofactor>
</comment>
<keyword evidence="5" id="KW-0227">DNA damage</keyword>
<protein>
    <recommendedName>
        <fullName evidence="10">Endonuclease/exonuclease/phosphatase domain-containing protein</fullName>
    </recommendedName>
</protein>
<evidence type="ECO:0000259" key="10">
    <source>
        <dbReference type="Pfam" id="PF03372"/>
    </source>
</evidence>
<feature type="transmembrane region" description="Helical" evidence="9">
    <location>
        <begin position="66"/>
        <end position="83"/>
    </location>
</feature>
<dbReference type="EMBL" id="POAF01000005">
    <property type="protein sequence ID" value="RBM00473.1"/>
    <property type="molecule type" value="Genomic_DNA"/>
</dbReference>
<keyword evidence="8" id="KW-0234">DNA repair</keyword>
<dbReference type="InterPro" id="IPR036691">
    <property type="entry name" value="Endo/exonu/phosph_ase_sf"/>
</dbReference>
<dbReference type="GO" id="GO:0004518">
    <property type="term" value="F:nuclease activity"/>
    <property type="evidence" value="ECO:0007669"/>
    <property type="project" value="UniProtKB-KW"/>
</dbReference>
<dbReference type="GO" id="GO:0016787">
    <property type="term" value="F:hydrolase activity"/>
    <property type="evidence" value="ECO:0007669"/>
    <property type="project" value="UniProtKB-KW"/>
</dbReference>
<evidence type="ECO:0000313" key="11">
    <source>
        <dbReference type="EMBL" id="RBM00473.1"/>
    </source>
</evidence>
<comment type="caution">
    <text evidence="11">The sequence shown here is derived from an EMBL/GenBank/DDBJ whole genome shotgun (WGS) entry which is preliminary data.</text>
</comment>
<dbReference type="SUPFAM" id="SSF56219">
    <property type="entry name" value="DNase I-like"/>
    <property type="match status" value="1"/>
</dbReference>
<dbReference type="AlphaFoldDB" id="A0A365YEL3"/>
<evidence type="ECO:0000313" key="12">
    <source>
        <dbReference type="Proteomes" id="UP000252167"/>
    </source>
</evidence>
<keyword evidence="3" id="KW-0540">Nuclease</keyword>
<keyword evidence="6" id="KW-0378">Hydrolase</keyword>
<dbReference type="PANTHER" id="PTHR15822">
    <property type="entry name" value="TRAF AND TNF RECEPTOR-ASSOCIATED PROTEIN"/>
    <property type="match status" value="1"/>
</dbReference>
<evidence type="ECO:0000256" key="8">
    <source>
        <dbReference type="ARBA" id="ARBA00023204"/>
    </source>
</evidence>
<dbReference type="GO" id="GO:0046872">
    <property type="term" value="F:metal ion binding"/>
    <property type="evidence" value="ECO:0007669"/>
    <property type="project" value="UniProtKB-KW"/>
</dbReference>
<keyword evidence="9" id="KW-1133">Transmembrane helix</keyword>
<accession>A0A365YEL3</accession>
<keyword evidence="9" id="KW-0812">Transmembrane</keyword>
<gene>
    <name evidence="11" type="ORF">C1H84_10995</name>
</gene>
<evidence type="ECO:0000256" key="4">
    <source>
        <dbReference type="ARBA" id="ARBA00022723"/>
    </source>
</evidence>
<keyword evidence="4" id="KW-0479">Metal-binding</keyword>
<evidence type="ECO:0000256" key="3">
    <source>
        <dbReference type="ARBA" id="ARBA00022722"/>
    </source>
</evidence>
<evidence type="ECO:0000256" key="2">
    <source>
        <dbReference type="ARBA" id="ARBA00001946"/>
    </source>
</evidence>
<dbReference type="Gene3D" id="3.60.10.10">
    <property type="entry name" value="Endonuclease/exonuclease/phosphatase"/>
    <property type="match status" value="1"/>
</dbReference>
<dbReference type="InterPro" id="IPR005135">
    <property type="entry name" value="Endo/exonuclease/phosphatase"/>
</dbReference>
<dbReference type="Pfam" id="PF03372">
    <property type="entry name" value="Exo_endo_phos"/>
    <property type="match status" value="1"/>
</dbReference>
<evidence type="ECO:0000256" key="7">
    <source>
        <dbReference type="ARBA" id="ARBA00022842"/>
    </source>
</evidence>
<keyword evidence="12" id="KW-1185">Reference proteome</keyword>
<evidence type="ECO:0000256" key="1">
    <source>
        <dbReference type="ARBA" id="ARBA00001936"/>
    </source>
</evidence>
<reference evidence="11 12" key="1">
    <citation type="submission" date="2018-01" db="EMBL/GenBank/DDBJ databases">
        <title>Glutamicibacter soli strain NHPC-3 Whole genome sequence and assembly.</title>
        <authorList>
            <person name="Choudhury P."/>
            <person name="Gupta D."/>
            <person name="Sengupta K."/>
            <person name="Jawed A."/>
            <person name="Sultana N."/>
            <person name="Saha P."/>
        </authorList>
    </citation>
    <scope>NUCLEOTIDE SEQUENCE [LARGE SCALE GENOMIC DNA]</scope>
    <source>
        <strain evidence="11 12">NHPC-3</strain>
    </source>
</reference>
<evidence type="ECO:0000256" key="9">
    <source>
        <dbReference type="SAM" id="Phobius"/>
    </source>
</evidence>
<keyword evidence="7" id="KW-0460">Magnesium</keyword>
<dbReference type="Proteomes" id="UP000252167">
    <property type="component" value="Unassembled WGS sequence"/>
</dbReference>